<dbReference type="RefSeq" id="WP_185717532.1">
    <property type="nucleotide sequence ID" value="NZ_BAAAWI010000001.1"/>
</dbReference>
<evidence type="ECO:0000256" key="5">
    <source>
        <dbReference type="ARBA" id="ARBA00022857"/>
    </source>
</evidence>
<keyword evidence="4" id="KW-0274">FAD</keyword>
<accession>A0A7G7MDB0</accession>
<dbReference type="GO" id="GO:0016709">
    <property type="term" value="F:oxidoreductase activity, acting on paired donors, with incorporation or reduction of molecular oxygen, NAD(P)H as one donor, and incorporation of one atom of oxygen"/>
    <property type="evidence" value="ECO:0007669"/>
    <property type="project" value="UniProtKB-ARBA"/>
</dbReference>
<keyword evidence="3" id="KW-0285">Flavoprotein</keyword>
<comment type="cofactor">
    <cofactor evidence="1">
        <name>FAD</name>
        <dbReference type="ChEBI" id="CHEBI:57692"/>
    </cofactor>
</comment>
<proteinExistence type="inferred from homology"/>
<dbReference type="Gene3D" id="3.50.50.60">
    <property type="entry name" value="FAD/NAD(P)-binding domain"/>
    <property type="match status" value="2"/>
</dbReference>
<dbReference type="AlphaFoldDB" id="A0A7G7MDB0"/>
<evidence type="ECO:0000256" key="2">
    <source>
        <dbReference type="ARBA" id="ARBA00010139"/>
    </source>
</evidence>
<reference evidence="8 9" key="1">
    <citation type="submission" date="2020-08" db="EMBL/GenBank/DDBJ databases">
        <authorList>
            <person name="Mo P."/>
        </authorList>
    </citation>
    <scope>NUCLEOTIDE SEQUENCE [LARGE SCALE GENOMIC DNA]</scope>
    <source>
        <strain evidence="8 9">CGMCC 4.1532</strain>
    </source>
</reference>
<evidence type="ECO:0000256" key="7">
    <source>
        <dbReference type="ARBA" id="ARBA00023033"/>
    </source>
</evidence>
<keyword evidence="7" id="KW-0503">Monooxygenase</keyword>
<evidence type="ECO:0000256" key="6">
    <source>
        <dbReference type="ARBA" id="ARBA00023002"/>
    </source>
</evidence>
<keyword evidence="6" id="KW-0560">Oxidoreductase</keyword>
<organism evidence="8 9">
    <name type="scientific">Pseudonocardia petroleophila</name>
    <dbReference type="NCBI Taxonomy" id="37331"/>
    <lineage>
        <taxon>Bacteria</taxon>
        <taxon>Bacillati</taxon>
        <taxon>Actinomycetota</taxon>
        <taxon>Actinomycetes</taxon>
        <taxon>Pseudonocardiales</taxon>
        <taxon>Pseudonocardiaceae</taxon>
        <taxon>Pseudonocardia</taxon>
    </lineage>
</organism>
<evidence type="ECO:0000256" key="4">
    <source>
        <dbReference type="ARBA" id="ARBA00022827"/>
    </source>
</evidence>
<evidence type="ECO:0000256" key="3">
    <source>
        <dbReference type="ARBA" id="ARBA00022630"/>
    </source>
</evidence>
<evidence type="ECO:0000313" key="8">
    <source>
        <dbReference type="EMBL" id="QNG50771.1"/>
    </source>
</evidence>
<dbReference type="PRINTS" id="PR00411">
    <property type="entry name" value="PNDRDTASEI"/>
</dbReference>
<dbReference type="EMBL" id="CP060131">
    <property type="protein sequence ID" value="QNG50771.1"/>
    <property type="molecule type" value="Genomic_DNA"/>
</dbReference>
<dbReference type="Pfam" id="PF13738">
    <property type="entry name" value="Pyr_redox_3"/>
    <property type="match status" value="1"/>
</dbReference>
<evidence type="ECO:0000256" key="1">
    <source>
        <dbReference type="ARBA" id="ARBA00001974"/>
    </source>
</evidence>
<comment type="similarity">
    <text evidence="2">Belongs to the FAD-binding monooxygenase family.</text>
</comment>
<dbReference type="InterPro" id="IPR050775">
    <property type="entry name" value="FAD-binding_Monooxygenases"/>
</dbReference>
<dbReference type="SUPFAM" id="SSF51905">
    <property type="entry name" value="FAD/NAD(P)-binding domain"/>
    <property type="match status" value="3"/>
</dbReference>
<dbReference type="Proteomes" id="UP000515728">
    <property type="component" value="Chromosome"/>
</dbReference>
<gene>
    <name evidence="8" type="ORF">H6H00_21505</name>
</gene>
<dbReference type="PANTHER" id="PTHR43098">
    <property type="entry name" value="L-ORNITHINE N(5)-MONOOXYGENASE-RELATED"/>
    <property type="match status" value="1"/>
</dbReference>
<sequence>MTRDVDVLVIGAGFAGLRTLHTMRGMGRTVAVLEAGDGIGGVWYWNRYPGARCDVESYDYSYAFSEELQQEWRWSERYATQPEILRYVEHVADRFDLRRDVHLGRRMTRAEHDGSRWRVTTETGEEWSGRWLVMAVGNLSTTKAPELPGQESFAGEILHTARWPHEGRDLSGQRVGIIGTGSSGMQMTPVVAREAAHLTVFQRTPNFSVPAANAPIDDATDAEVKATYAQRREAARNSPSGLGFVPSRLSALDATPEERRATYEAAWKRLGFGFVLAYYDLILDQEANDTAADFIREKIGAQVANAETREKLMPRGFPFGTKRPSVDSDYYPTFNRDDVTLVDVRTDPIERVTPTGIATKNGHHDLDVIVLATGFDAMTGSLLRPEIVGRDGRTLREHWSAGPRTYLGLFVSGFPNLVIIAGPGSPSLLSNVLLSIEQHVDWLAELMEHVGDGTVEATPEAEDRWVAHVNERAAATLYPKARSYYMGDEIEGKPRVFMPYSGGVRGYRRILEQVVADGYDGLKL</sequence>
<dbReference type="PANTHER" id="PTHR43098:SF3">
    <property type="entry name" value="L-ORNITHINE N(5)-MONOOXYGENASE-RELATED"/>
    <property type="match status" value="1"/>
</dbReference>
<evidence type="ECO:0000313" key="9">
    <source>
        <dbReference type="Proteomes" id="UP000515728"/>
    </source>
</evidence>
<dbReference type="InterPro" id="IPR036188">
    <property type="entry name" value="FAD/NAD-bd_sf"/>
</dbReference>
<dbReference type="KEGG" id="ppel:H6H00_21505"/>
<name>A0A7G7MDB0_9PSEU</name>
<keyword evidence="5" id="KW-0521">NADP</keyword>
<protein>
    <submittedName>
        <fullName evidence="8">NAD(P)/FAD-dependent oxidoreductase</fullName>
    </submittedName>
</protein>
<keyword evidence="9" id="KW-1185">Reference proteome</keyword>